<reference evidence="2" key="1">
    <citation type="submission" date="2016-02" db="EMBL/GenBank/DDBJ databases">
        <authorList>
            <person name="Dunlap C."/>
        </authorList>
    </citation>
    <scope>NUCLEOTIDE SEQUENCE [LARGE SCALE GENOMIC DNA]</scope>
    <source>
        <strain evidence="2">NRRL B-41092</strain>
    </source>
</reference>
<organism evidence="1 2">
    <name type="scientific">Bacillus nakamurai</name>
    <dbReference type="NCBI Taxonomy" id="1793963"/>
    <lineage>
        <taxon>Bacteria</taxon>
        <taxon>Bacillati</taxon>
        <taxon>Bacillota</taxon>
        <taxon>Bacilli</taxon>
        <taxon>Bacillales</taxon>
        <taxon>Bacillaceae</taxon>
        <taxon>Bacillus</taxon>
    </lineage>
</organism>
<accession>A0A150F956</accession>
<keyword evidence="2" id="KW-1185">Reference proteome</keyword>
<protein>
    <submittedName>
        <fullName evidence="1">Uncharacterized protein</fullName>
    </submittedName>
</protein>
<dbReference type="EMBL" id="LSBA01000006">
    <property type="protein sequence ID" value="KXZ21637.1"/>
    <property type="molecule type" value="Genomic_DNA"/>
</dbReference>
<gene>
    <name evidence="1" type="ORF">AXI58_11815</name>
</gene>
<evidence type="ECO:0000313" key="2">
    <source>
        <dbReference type="Proteomes" id="UP000075430"/>
    </source>
</evidence>
<dbReference type="AlphaFoldDB" id="A0A150F956"/>
<evidence type="ECO:0000313" key="1">
    <source>
        <dbReference type="EMBL" id="KXZ21637.1"/>
    </source>
</evidence>
<dbReference type="RefSeq" id="WP_061521002.1">
    <property type="nucleotide sequence ID" value="NZ_JARLZY010000025.1"/>
</dbReference>
<dbReference type="OrthoDB" id="2900558at2"/>
<sequence>MLNSEHFNRIQKALDATAAQLQEAGAELSPSVMTHAQEDFEKAVEHTNSTDHPFLSSHVINRK</sequence>
<dbReference type="Proteomes" id="UP000075430">
    <property type="component" value="Unassembled WGS sequence"/>
</dbReference>
<proteinExistence type="predicted"/>
<dbReference type="STRING" id="1793963.AXI58_11815"/>
<name>A0A150F956_9BACI</name>
<comment type="caution">
    <text evidence="1">The sequence shown here is derived from an EMBL/GenBank/DDBJ whole genome shotgun (WGS) entry which is preliminary data.</text>
</comment>